<dbReference type="EnsemblPlants" id="MELO3C013089.2.1">
    <property type="protein sequence ID" value="MELO3C013089.2.1"/>
    <property type="gene ID" value="MELO3C013089.2"/>
</dbReference>
<name>A0A9I9D4F9_CUCME</name>
<accession>A0A9I9D4F9</accession>
<reference evidence="1" key="1">
    <citation type="submission" date="2023-03" db="UniProtKB">
        <authorList>
            <consortium name="EnsemblPlants"/>
        </authorList>
    </citation>
    <scope>IDENTIFICATION</scope>
</reference>
<dbReference type="AlphaFoldDB" id="A0A9I9D4F9"/>
<proteinExistence type="predicted"/>
<protein>
    <submittedName>
        <fullName evidence="1">Uncharacterized protein</fullName>
    </submittedName>
</protein>
<dbReference type="Gramene" id="MELO3C013089.2.1">
    <property type="protein sequence ID" value="MELO3C013089.2.1"/>
    <property type="gene ID" value="MELO3C013089.2"/>
</dbReference>
<organism evidence="1">
    <name type="scientific">Cucumis melo</name>
    <name type="common">Muskmelon</name>
    <dbReference type="NCBI Taxonomy" id="3656"/>
    <lineage>
        <taxon>Eukaryota</taxon>
        <taxon>Viridiplantae</taxon>
        <taxon>Streptophyta</taxon>
        <taxon>Embryophyta</taxon>
        <taxon>Tracheophyta</taxon>
        <taxon>Spermatophyta</taxon>
        <taxon>Magnoliopsida</taxon>
        <taxon>eudicotyledons</taxon>
        <taxon>Gunneridae</taxon>
        <taxon>Pentapetalae</taxon>
        <taxon>rosids</taxon>
        <taxon>fabids</taxon>
        <taxon>Cucurbitales</taxon>
        <taxon>Cucurbitaceae</taxon>
        <taxon>Benincaseae</taxon>
        <taxon>Cucumis</taxon>
    </lineage>
</organism>
<sequence length="54" mass="6048">MVVKGGRAWPVDVIRDDGHRLVASNGIEMVVEGWWVAIARVNSLKLVDDDCGRW</sequence>
<evidence type="ECO:0000313" key="1">
    <source>
        <dbReference type="EnsemblPlants" id="MELO3C013089.2.1"/>
    </source>
</evidence>